<evidence type="ECO:0000313" key="3">
    <source>
        <dbReference type="Proteomes" id="UP000259211"/>
    </source>
</evidence>
<gene>
    <name evidence="2" type="ORF">CHT91_05845</name>
</gene>
<evidence type="ECO:0000313" key="2">
    <source>
        <dbReference type="EMBL" id="RFT45014.1"/>
    </source>
</evidence>
<accession>A0A3E2DI93</accession>
<dbReference type="Pfam" id="PF13280">
    <property type="entry name" value="WYL"/>
    <property type="match status" value="1"/>
</dbReference>
<protein>
    <submittedName>
        <fullName evidence="2">WYL domain-containing protein</fullName>
    </submittedName>
</protein>
<dbReference type="GeneID" id="29843983"/>
<dbReference type="PROSITE" id="PS52050">
    <property type="entry name" value="WYL"/>
    <property type="match status" value="1"/>
</dbReference>
<dbReference type="AlphaFoldDB" id="A0A3E2DI93"/>
<evidence type="ECO:0000259" key="1">
    <source>
        <dbReference type="Pfam" id="PF13280"/>
    </source>
</evidence>
<dbReference type="PANTHER" id="PTHR34580:SF3">
    <property type="entry name" value="PROTEIN PAFB"/>
    <property type="match status" value="1"/>
</dbReference>
<dbReference type="InterPro" id="IPR051534">
    <property type="entry name" value="CBASS_pafABC_assoc_protein"/>
</dbReference>
<proteinExistence type="predicted"/>
<dbReference type="RefSeq" id="WP_015582539.1">
    <property type="nucleotide sequence ID" value="NZ_AP024308.1"/>
</dbReference>
<dbReference type="Proteomes" id="UP000259211">
    <property type="component" value="Unassembled WGS sequence"/>
</dbReference>
<dbReference type="InterPro" id="IPR026881">
    <property type="entry name" value="WYL_dom"/>
</dbReference>
<dbReference type="EMBL" id="NOWI01000004">
    <property type="protein sequence ID" value="RFT45014.1"/>
    <property type="molecule type" value="Genomic_DNA"/>
</dbReference>
<comment type="caution">
    <text evidence="2">The sequence shown here is derived from an EMBL/GenBank/DDBJ whole genome shotgun (WGS) entry which is preliminary data.</text>
</comment>
<dbReference type="PANTHER" id="PTHR34580">
    <property type="match status" value="1"/>
</dbReference>
<organism evidence="2 3">
    <name type="scientific">Cutibacterium avidum</name>
    <dbReference type="NCBI Taxonomy" id="33010"/>
    <lineage>
        <taxon>Bacteria</taxon>
        <taxon>Bacillati</taxon>
        <taxon>Actinomycetota</taxon>
        <taxon>Actinomycetes</taxon>
        <taxon>Propionibacteriales</taxon>
        <taxon>Propionibacteriaceae</taxon>
        <taxon>Cutibacterium</taxon>
    </lineage>
</organism>
<feature type="domain" description="WYL" evidence="1">
    <location>
        <begin position="147"/>
        <end position="207"/>
    </location>
</feature>
<sequence>MAAQRSERLVNLVIALLVTDRPLTRAQLRDMIEDYRRVSEVAFQRSFERDKEELRRIGITVESVTLDTFFGDEVGYRIPRADVELPPVQFTQAEADALATAARVWRESVLDESSTSALVKLRAAGVEPDTEAGIATQVVTGADAPSFSDLWRATIDRSRVRFGYRGGKQRTVDPWRMALRRGRWYLVGRDVDRDEPRLFRLSRISSAVTTVGEPGTVTSPEPEVIEAHLNRLEPPEPEEVDVTMAVAPGVRLGVMTTRAEWDGPVPEGYEVVTGGFGGYDEAATAVLRAGGRIILLAPEKARTVLADRIQAVLRLEEDAS</sequence>
<reference evidence="2 3" key="1">
    <citation type="submission" date="2017-07" db="EMBL/GenBank/DDBJ databases">
        <authorList>
            <person name="Sun Z.S."/>
            <person name="Albrecht U."/>
            <person name="Echele G."/>
            <person name="Lee C.C."/>
        </authorList>
    </citation>
    <scope>NUCLEOTIDE SEQUENCE [LARGE SCALE GENOMIC DNA]</scope>
    <source>
        <strain evidence="2 3">P16-029</strain>
    </source>
</reference>
<name>A0A3E2DI93_9ACTN</name>